<gene>
    <name evidence="2" type="ORF">C2845_PM11G29510</name>
</gene>
<dbReference type="InterPro" id="IPR055302">
    <property type="entry name" value="F-box_dom-containing"/>
</dbReference>
<dbReference type="SUPFAM" id="SSF81383">
    <property type="entry name" value="F-box domain"/>
    <property type="match status" value="1"/>
</dbReference>
<dbReference type="InterPro" id="IPR032675">
    <property type="entry name" value="LRR_dom_sf"/>
</dbReference>
<keyword evidence="3" id="KW-1185">Reference proteome</keyword>
<dbReference type="AlphaFoldDB" id="A0A3L6RW32"/>
<dbReference type="Pfam" id="PF08387">
    <property type="entry name" value="FBD"/>
    <property type="match status" value="1"/>
</dbReference>
<feature type="domain" description="F-box" evidence="1">
    <location>
        <begin position="50"/>
        <end position="86"/>
    </location>
</feature>
<dbReference type="PANTHER" id="PTHR32141">
    <property type="match status" value="1"/>
</dbReference>
<dbReference type="EMBL" id="PQIB02000007">
    <property type="protein sequence ID" value="RLN09795.1"/>
    <property type="molecule type" value="Genomic_DNA"/>
</dbReference>
<proteinExistence type="predicted"/>
<evidence type="ECO:0000313" key="3">
    <source>
        <dbReference type="Proteomes" id="UP000275267"/>
    </source>
</evidence>
<dbReference type="CDD" id="cd22160">
    <property type="entry name" value="F-box_AtFBL13-like"/>
    <property type="match status" value="1"/>
</dbReference>
<sequence length="456" mass="51156">MQDERALGAVRDLLMRRCPPRDAARTAVLSPRWRHVWTSSLTTSDINGGEDRISRLPDKLLSNIVTRLPLKDAARTSTLSPRWRRVWASTPLVLCDADLFPVLSYGSFVSHTITDTISCILAVHQGPVRSICLTYSFHCVVAHDVTLSCKWLRVLADKGVESLEFFNHPSSIFGSTSTSLPSEVLLVTSLVRLSLRHWDFPSTDCLRRAAYVFPRLCELYLCDIHIGATDIDRLLQYSPELEIFALIDSKCMPPNVRIRNCNLQCAIFWMSVANMFEVLAAPSLERLILWCRKPDGQSIHDCPIRLSIGHTPNLKVLGYLDPGIHVLKVGSTVIKSGGGDEPIGEPNSKFWLEASPIKCLKSTLRKVVVKNFRGYGSELSFLRFIWERAKVLQELVVDLASGDDPALIEEIITKLKSEVCVKRVEGRKSMFMLRSGGSKWCLNIASNLTLSDPFDF</sequence>
<name>A0A3L6RW32_PANMI</name>
<evidence type="ECO:0000259" key="1">
    <source>
        <dbReference type="PROSITE" id="PS50181"/>
    </source>
</evidence>
<accession>A0A3L6RW32</accession>
<comment type="caution">
    <text evidence="2">The sequence shown here is derived from an EMBL/GenBank/DDBJ whole genome shotgun (WGS) entry which is preliminary data.</text>
</comment>
<dbReference type="InterPro" id="IPR055411">
    <property type="entry name" value="LRR_FXL15/At3g58940/PEG3-like"/>
</dbReference>
<dbReference type="InterPro" id="IPR001810">
    <property type="entry name" value="F-box_dom"/>
</dbReference>
<dbReference type="Proteomes" id="UP000275267">
    <property type="component" value="Unassembled WGS sequence"/>
</dbReference>
<protein>
    <submittedName>
        <fullName evidence="2">F-box/FBD/LRR-repeat protein</fullName>
    </submittedName>
</protein>
<dbReference type="InterPro" id="IPR053781">
    <property type="entry name" value="F-box_AtFBL13-like"/>
</dbReference>
<dbReference type="Pfam" id="PF24758">
    <property type="entry name" value="LRR_At5g56370"/>
    <property type="match status" value="1"/>
</dbReference>
<dbReference type="InterPro" id="IPR006566">
    <property type="entry name" value="FBD"/>
</dbReference>
<dbReference type="OrthoDB" id="830605at2759"/>
<evidence type="ECO:0000313" key="2">
    <source>
        <dbReference type="EMBL" id="RLN09795.1"/>
    </source>
</evidence>
<organism evidence="2 3">
    <name type="scientific">Panicum miliaceum</name>
    <name type="common">Proso millet</name>
    <name type="synonym">Broomcorn millet</name>
    <dbReference type="NCBI Taxonomy" id="4540"/>
    <lineage>
        <taxon>Eukaryota</taxon>
        <taxon>Viridiplantae</taxon>
        <taxon>Streptophyta</taxon>
        <taxon>Embryophyta</taxon>
        <taxon>Tracheophyta</taxon>
        <taxon>Spermatophyta</taxon>
        <taxon>Magnoliopsida</taxon>
        <taxon>Liliopsida</taxon>
        <taxon>Poales</taxon>
        <taxon>Poaceae</taxon>
        <taxon>PACMAD clade</taxon>
        <taxon>Panicoideae</taxon>
        <taxon>Panicodae</taxon>
        <taxon>Paniceae</taxon>
        <taxon>Panicinae</taxon>
        <taxon>Panicum</taxon>
        <taxon>Panicum sect. Panicum</taxon>
    </lineage>
</organism>
<reference evidence="3" key="1">
    <citation type="journal article" date="2019" name="Nat. Commun.">
        <title>The genome of broomcorn millet.</title>
        <authorList>
            <person name="Zou C."/>
            <person name="Miki D."/>
            <person name="Li D."/>
            <person name="Tang Q."/>
            <person name="Xiao L."/>
            <person name="Rajput S."/>
            <person name="Deng P."/>
            <person name="Jia W."/>
            <person name="Huang R."/>
            <person name="Zhang M."/>
            <person name="Sun Y."/>
            <person name="Hu J."/>
            <person name="Fu X."/>
            <person name="Schnable P.S."/>
            <person name="Li F."/>
            <person name="Zhang H."/>
            <person name="Feng B."/>
            <person name="Zhu X."/>
            <person name="Liu R."/>
            <person name="Schnable J.C."/>
            <person name="Zhu J.-K."/>
            <person name="Zhang H."/>
        </authorList>
    </citation>
    <scope>NUCLEOTIDE SEQUENCE [LARGE SCALE GENOMIC DNA]</scope>
</reference>
<dbReference type="PANTHER" id="PTHR32141:SF116">
    <property type="entry name" value="FBD DOMAIN-CONTAINING PROTEIN"/>
    <property type="match status" value="1"/>
</dbReference>
<dbReference type="SMART" id="SM00256">
    <property type="entry name" value="FBOX"/>
    <property type="match status" value="1"/>
</dbReference>
<dbReference type="STRING" id="4540.A0A3L6RW32"/>
<dbReference type="Gene3D" id="1.20.1280.50">
    <property type="match status" value="1"/>
</dbReference>
<dbReference type="PROSITE" id="PS50181">
    <property type="entry name" value="FBOX"/>
    <property type="match status" value="1"/>
</dbReference>
<dbReference type="InterPro" id="IPR036047">
    <property type="entry name" value="F-box-like_dom_sf"/>
</dbReference>
<dbReference type="Gene3D" id="3.80.10.10">
    <property type="entry name" value="Ribonuclease Inhibitor"/>
    <property type="match status" value="1"/>
</dbReference>
<dbReference type="Pfam" id="PF00646">
    <property type="entry name" value="F-box"/>
    <property type="match status" value="1"/>
</dbReference>